<dbReference type="Pfam" id="PF01398">
    <property type="entry name" value="JAB"/>
    <property type="match status" value="1"/>
</dbReference>
<dbReference type="GO" id="GO:0008180">
    <property type="term" value="C:COP9 signalosome"/>
    <property type="evidence" value="ECO:0007669"/>
    <property type="project" value="UniProtKB-KW"/>
</dbReference>
<dbReference type="GO" id="GO:0140492">
    <property type="term" value="F:metal-dependent deubiquitinase activity"/>
    <property type="evidence" value="ECO:0000318"/>
    <property type="project" value="GO_Central"/>
</dbReference>
<dbReference type="GO" id="GO:0070628">
    <property type="term" value="F:proteasome binding"/>
    <property type="evidence" value="ECO:0000318"/>
    <property type="project" value="GO_Central"/>
</dbReference>
<evidence type="ECO:0000256" key="1">
    <source>
        <dbReference type="ARBA" id="ARBA00004123"/>
    </source>
</evidence>
<evidence type="ECO:0000256" key="6">
    <source>
        <dbReference type="ARBA" id="ARBA00022670"/>
    </source>
</evidence>
<sequence length="685" mass="73669">MDEPDAADGAVTALSRSSVASLNDGHDDTADVFDVYSADCSTARSIPSRSDKSARRPVSSSPYVALSARSDSNVSMHTVQMITPLQRSDSSPRTAFADSYAEPRTANSVQGGPVSVIMLSSSDDSDCDNAARFNVPPPVRSPSVISSFDCSTASSIGSLVALSDGEVNWYAGQHTLGSGSDVVSSPRARTIPPSPASSVDSGEWPARSGRAVPAARSKARSPSPAPRRPTRAAAATARARIAQMLFSTADRMAGRRVPDADFERAVRLAHAQASGTAPIPDSEQADTSETVYISSLALLKMLKHGRAGVPMEVMGLMLGEFTDEYTINVVDVFAMPQSGTGVSVEAVDPVFQAKMLDMLKQTGRPEMVVGWYHSHPGFGCWLSHVDVNTQKSFEALAQRAVAVVVDPIQSVKGKALMHGLNRYYYSIAVDCKLQENEQKMLLSLHKQTPMEALLLKPFSKCGGSNKESMQKLLQLAGRYTRALEEEEHMTDEQLAIKNVGKQDPKRHIGENVNELLSDNISQNLCAMLDTVAFAWKCDDATPTTSRQSLPARVLVPGRLRTLRARPLARTSRLHSCNGLLDDMTGKVVIMPRGECSFVEKVANAAAAGARFALVTEVNSSSTATISMSRGDVDTDIHIPSAYMAGTSGSRLHRFLSFSNEPVRVDVPINATDAAILLEKAPWEIW</sequence>
<proteinExistence type="inferred from homology"/>
<keyword evidence="12" id="KW-0482">Metalloprotease</keyword>
<protein>
    <recommendedName>
        <fullName evidence="4">COP9 signalosome complex subunit 5</fullName>
    </recommendedName>
</protein>
<dbReference type="Pfam" id="PF02225">
    <property type="entry name" value="PA"/>
    <property type="match status" value="1"/>
</dbReference>
<dbReference type="SUPFAM" id="SSF52025">
    <property type="entry name" value="PA domain"/>
    <property type="match status" value="1"/>
</dbReference>
<accession>A0A2A6B6I0</accession>
<dbReference type="CDD" id="cd08069">
    <property type="entry name" value="MPN_RPN11_CSN5"/>
    <property type="match status" value="1"/>
</dbReference>
<dbReference type="Pfam" id="PF23594">
    <property type="entry name" value="RPN11_C"/>
    <property type="match status" value="1"/>
</dbReference>
<accession>A0A8R1U4Y2</accession>
<reference evidence="16" key="2">
    <citation type="submission" date="2022-06" db="UniProtKB">
        <authorList>
            <consortium name="EnsemblMetazoa"/>
        </authorList>
    </citation>
    <scope>IDENTIFICATION</scope>
    <source>
        <strain evidence="16">PS312</strain>
    </source>
</reference>
<feature type="domain" description="MPN" evidence="15">
    <location>
        <begin position="291"/>
        <end position="424"/>
    </location>
</feature>
<evidence type="ECO:0000313" key="16">
    <source>
        <dbReference type="EnsemblMetazoa" id="PPA04504.1"/>
    </source>
</evidence>
<evidence type="ECO:0000256" key="10">
    <source>
        <dbReference type="ARBA" id="ARBA00022833"/>
    </source>
</evidence>
<keyword evidence="5" id="KW-0963">Cytoplasm</keyword>
<feature type="region of interest" description="Disordered" evidence="14">
    <location>
        <begin position="177"/>
        <end position="234"/>
    </location>
</feature>
<reference evidence="17" key="1">
    <citation type="journal article" date="2008" name="Nat. Genet.">
        <title>The Pristionchus pacificus genome provides a unique perspective on nematode lifestyle and parasitism.</title>
        <authorList>
            <person name="Dieterich C."/>
            <person name="Clifton S.W."/>
            <person name="Schuster L.N."/>
            <person name="Chinwalla A."/>
            <person name="Delehaunty K."/>
            <person name="Dinkelacker I."/>
            <person name="Fulton L."/>
            <person name="Fulton R."/>
            <person name="Godfrey J."/>
            <person name="Minx P."/>
            <person name="Mitreva M."/>
            <person name="Roeseler W."/>
            <person name="Tian H."/>
            <person name="Witte H."/>
            <person name="Yang S.P."/>
            <person name="Wilson R.K."/>
            <person name="Sommer R.J."/>
        </authorList>
    </citation>
    <scope>NUCLEOTIDE SEQUENCE [LARGE SCALE GENOMIC DNA]</scope>
    <source>
        <strain evidence="17">PS312</strain>
    </source>
</reference>
<feature type="region of interest" description="Disordered" evidence="14">
    <location>
        <begin position="1"/>
        <end position="29"/>
    </location>
</feature>
<keyword evidence="7" id="KW-0479">Metal-binding</keyword>
<keyword evidence="6" id="KW-0645">Protease</keyword>
<dbReference type="InterPro" id="IPR003137">
    <property type="entry name" value="PA_domain"/>
</dbReference>
<comment type="similarity">
    <text evidence="3">Belongs to the peptidase M67A family. CSN5 subfamily.</text>
</comment>
<organism evidence="16 17">
    <name type="scientific">Pristionchus pacificus</name>
    <name type="common">Parasitic nematode worm</name>
    <dbReference type="NCBI Taxonomy" id="54126"/>
    <lineage>
        <taxon>Eukaryota</taxon>
        <taxon>Metazoa</taxon>
        <taxon>Ecdysozoa</taxon>
        <taxon>Nematoda</taxon>
        <taxon>Chromadorea</taxon>
        <taxon>Rhabditida</taxon>
        <taxon>Rhabditina</taxon>
        <taxon>Diplogasteromorpha</taxon>
        <taxon>Diplogasteroidea</taxon>
        <taxon>Neodiplogasteridae</taxon>
        <taxon>Pristionchus</taxon>
    </lineage>
</organism>
<dbReference type="GO" id="GO:0043161">
    <property type="term" value="P:proteasome-mediated ubiquitin-dependent protein catabolic process"/>
    <property type="evidence" value="ECO:0000318"/>
    <property type="project" value="GO_Central"/>
</dbReference>
<dbReference type="EnsemblMetazoa" id="PPA04504.1">
    <property type="protein sequence ID" value="PPA04504.1"/>
    <property type="gene ID" value="WBGene00094058"/>
</dbReference>
<feature type="region of interest" description="Disordered" evidence="14">
    <location>
        <begin position="42"/>
        <end position="61"/>
    </location>
</feature>
<dbReference type="GO" id="GO:0005634">
    <property type="term" value="C:nucleus"/>
    <property type="evidence" value="ECO:0000318"/>
    <property type="project" value="GO_Central"/>
</dbReference>
<evidence type="ECO:0000256" key="14">
    <source>
        <dbReference type="SAM" id="MobiDB-lite"/>
    </source>
</evidence>
<evidence type="ECO:0000256" key="12">
    <source>
        <dbReference type="ARBA" id="ARBA00023049"/>
    </source>
</evidence>
<dbReference type="PROSITE" id="PS50249">
    <property type="entry name" value="MPN"/>
    <property type="match status" value="1"/>
</dbReference>
<dbReference type="FunFam" id="3.40.140.10:FF:000203">
    <property type="entry name" value="COP9 signalosome complex subunit 5"/>
    <property type="match status" value="1"/>
</dbReference>
<evidence type="ECO:0000256" key="8">
    <source>
        <dbReference type="ARBA" id="ARBA00022790"/>
    </source>
</evidence>
<keyword evidence="13" id="KW-0539">Nucleus</keyword>
<dbReference type="PANTHER" id="PTHR10410">
    <property type="entry name" value="EUKARYOTIC TRANSLATION INITIATION FACTOR 3 -RELATED"/>
    <property type="match status" value="1"/>
</dbReference>
<evidence type="ECO:0000259" key="15">
    <source>
        <dbReference type="PROSITE" id="PS50249"/>
    </source>
</evidence>
<dbReference type="InterPro" id="IPR000555">
    <property type="entry name" value="JAMM/MPN+_dom"/>
</dbReference>
<dbReference type="SMART" id="SM00232">
    <property type="entry name" value="JAB_MPN"/>
    <property type="match status" value="1"/>
</dbReference>
<dbReference type="SUPFAM" id="SSF102712">
    <property type="entry name" value="JAB1/MPN domain"/>
    <property type="match status" value="1"/>
</dbReference>
<dbReference type="AlphaFoldDB" id="A0A2A6B6I0"/>
<dbReference type="Proteomes" id="UP000005239">
    <property type="component" value="Unassembled WGS sequence"/>
</dbReference>
<evidence type="ECO:0000256" key="13">
    <source>
        <dbReference type="ARBA" id="ARBA00023242"/>
    </source>
</evidence>
<comment type="subcellular location">
    <subcellularLocation>
        <location evidence="2">Cytoplasm</location>
    </subcellularLocation>
    <subcellularLocation>
        <location evidence="1">Nucleus</location>
    </subcellularLocation>
</comment>
<feature type="compositionally biased region" description="Low complexity" evidence="14">
    <location>
        <begin position="210"/>
        <end position="222"/>
    </location>
</feature>
<dbReference type="InterPro" id="IPR037518">
    <property type="entry name" value="MPN"/>
</dbReference>
<evidence type="ECO:0000256" key="9">
    <source>
        <dbReference type="ARBA" id="ARBA00022801"/>
    </source>
</evidence>
<evidence type="ECO:0000256" key="7">
    <source>
        <dbReference type="ARBA" id="ARBA00022723"/>
    </source>
</evidence>
<keyword evidence="17" id="KW-1185">Reference proteome</keyword>
<dbReference type="GO" id="GO:0008541">
    <property type="term" value="C:proteasome regulatory particle, lid subcomplex"/>
    <property type="evidence" value="ECO:0000318"/>
    <property type="project" value="GO_Central"/>
</dbReference>
<dbReference type="Gene3D" id="3.50.30.30">
    <property type="match status" value="1"/>
</dbReference>
<dbReference type="InterPro" id="IPR046450">
    <property type="entry name" value="PA_dom_sf"/>
</dbReference>
<evidence type="ECO:0000256" key="5">
    <source>
        <dbReference type="ARBA" id="ARBA00022490"/>
    </source>
</evidence>
<name>A0A2A6B6I0_PRIPA</name>
<evidence type="ECO:0000256" key="3">
    <source>
        <dbReference type="ARBA" id="ARBA00006008"/>
    </source>
</evidence>
<keyword evidence="10" id="KW-0862">Zinc</keyword>
<dbReference type="Gene3D" id="3.40.140.10">
    <property type="entry name" value="Cytidine Deaminase, domain 2"/>
    <property type="match status" value="1"/>
</dbReference>
<dbReference type="InterPro" id="IPR050242">
    <property type="entry name" value="JAMM_MPN+_peptidase_M67A"/>
</dbReference>
<dbReference type="InterPro" id="IPR056263">
    <property type="entry name" value="RPN11_C"/>
</dbReference>
<keyword evidence="11" id="KW-0647">Proteasome</keyword>
<keyword evidence="8" id="KW-0736">Signalosome</keyword>
<keyword evidence="9" id="KW-0378">Hydrolase</keyword>
<evidence type="ECO:0000256" key="2">
    <source>
        <dbReference type="ARBA" id="ARBA00004496"/>
    </source>
</evidence>
<dbReference type="GO" id="GO:0005737">
    <property type="term" value="C:cytoplasm"/>
    <property type="evidence" value="ECO:0007669"/>
    <property type="project" value="UniProtKB-SubCell"/>
</dbReference>
<evidence type="ECO:0000256" key="11">
    <source>
        <dbReference type="ARBA" id="ARBA00022942"/>
    </source>
</evidence>
<dbReference type="GO" id="GO:0046872">
    <property type="term" value="F:metal ion binding"/>
    <property type="evidence" value="ECO:0007669"/>
    <property type="project" value="UniProtKB-KW"/>
</dbReference>
<evidence type="ECO:0000313" key="17">
    <source>
        <dbReference type="Proteomes" id="UP000005239"/>
    </source>
</evidence>
<evidence type="ECO:0000256" key="4">
    <source>
        <dbReference type="ARBA" id="ARBA00014880"/>
    </source>
</evidence>
<gene>
    <name evidence="16" type="primary">WBGene00094058</name>
</gene>